<dbReference type="OrthoDB" id="3070411at2759"/>
<evidence type="ECO:0000313" key="3">
    <source>
        <dbReference type="Proteomes" id="UP000623467"/>
    </source>
</evidence>
<proteinExistence type="predicted"/>
<dbReference type="AlphaFoldDB" id="A0A8H7DFG4"/>
<feature type="region of interest" description="Disordered" evidence="1">
    <location>
        <begin position="125"/>
        <end position="155"/>
    </location>
</feature>
<feature type="region of interest" description="Disordered" evidence="1">
    <location>
        <begin position="61"/>
        <end position="110"/>
    </location>
</feature>
<dbReference type="Proteomes" id="UP000623467">
    <property type="component" value="Unassembled WGS sequence"/>
</dbReference>
<keyword evidence="3" id="KW-1185">Reference proteome</keyword>
<sequence>MGFVKGRSLLVAYCQLQIFTLAHTPESPPPLSPLPLFPTPPRVSVSKRLSRRKSLLELTKLPLGPKAHPPLPAPPSSAPLFGPSIIHGPLPPLPRSAPSPSKHPHSRTHSQSLGISMMDLPQFAAPNFPRAHTAPSSGRRGPTLPQTPDASVPSHEPVVRHYRNDSEDNWLTATPYGTTPRFSRLGLAAPGVVLPISARASRRKSLRGEGGKRISLGPPAPVMPPRSSSLIQSSLMFCSTPSLLTRSRSRSTTSCSREGNECEDDEVDLALVSPRDRDFDVPEDTLSDGPNAQAVLEHTHDHARAQADPPPTVWGLAMRRHRRSHGKGMSFLSFGSGDSSARSASAISSIQSPMHCADSYFPPGPTIRTARTAPPTPVAEKYNSYLEVDSASKSRGSGCGTEIGEKEPMGTFCRLLRSFSSVTLRT</sequence>
<feature type="compositionally biased region" description="Pro residues" evidence="1">
    <location>
        <begin position="67"/>
        <end position="77"/>
    </location>
</feature>
<organism evidence="2 3">
    <name type="scientific">Mycena sanguinolenta</name>
    <dbReference type="NCBI Taxonomy" id="230812"/>
    <lineage>
        <taxon>Eukaryota</taxon>
        <taxon>Fungi</taxon>
        <taxon>Dikarya</taxon>
        <taxon>Basidiomycota</taxon>
        <taxon>Agaricomycotina</taxon>
        <taxon>Agaricomycetes</taxon>
        <taxon>Agaricomycetidae</taxon>
        <taxon>Agaricales</taxon>
        <taxon>Marasmiineae</taxon>
        <taxon>Mycenaceae</taxon>
        <taxon>Mycena</taxon>
    </lineage>
</organism>
<evidence type="ECO:0000313" key="2">
    <source>
        <dbReference type="EMBL" id="KAF7370273.1"/>
    </source>
</evidence>
<gene>
    <name evidence="2" type="ORF">MSAN_00658600</name>
</gene>
<reference evidence="2" key="1">
    <citation type="submission" date="2020-05" db="EMBL/GenBank/DDBJ databases">
        <title>Mycena genomes resolve the evolution of fungal bioluminescence.</title>
        <authorList>
            <person name="Tsai I.J."/>
        </authorList>
    </citation>
    <scope>NUCLEOTIDE SEQUENCE</scope>
    <source>
        <strain evidence="2">160909Yilan</strain>
    </source>
</reference>
<accession>A0A8H7DFG4</accession>
<protein>
    <submittedName>
        <fullName evidence="2">Uncharacterized protein</fullName>
    </submittedName>
</protein>
<dbReference type="EMBL" id="JACAZH010000004">
    <property type="protein sequence ID" value="KAF7370273.1"/>
    <property type="molecule type" value="Genomic_DNA"/>
</dbReference>
<feature type="region of interest" description="Disordered" evidence="1">
    <location>
        <begin position="203"/>
        <end position="227"/>
    </location>
</feature>
<name>A0A8H7DFG4_9AGAR</name>
<comment type="caution">
    <text evidence="2">The sequence shown here is derived from an EMBL/GenBank/DDBJ whole genome shotgun (WGS) entry which is preliminary data.</text>
</comment>
<evidence type="ECO:0000256" key="1">
    <source>
        <dbReference type="SAM" id="MobiDB-lite"/>
    </source>
</evidence>